<keyword evidence="3" id="KW-1185">Reference proteome</keyword>
<dbReference type="EMBL" id="CAVLEF010000083">
    <property type="protein sequence ID" value="CAK1550634.1"/>
    <property type="molecule type" value="Genomic_DNA"/>
</dbReference>
<proteinExistence type="predicted"/>
<evidence type="ECO:0000313" key="2">
    <source>
        <dbReference type="EMBL" id="CAK1550634.1"/>
    </source>
</evidence>
<accession>A0AAV1JQX8</accession>
<evidence type="ECO:0000313" key="3">
    <source>
        <dbReference type="Proteomes" id="UP001497472"/>
    </source>
</evidence>
<evidence type="ECO:0000256" key="1">
    <source>
        <dbReference type="SAM" id="MobiDB-lite"/>
    </source>
</evidence>
<name>A0AAV1JQX8_9NEOP</name>
<sequence length="109" mass="12127">MTHRINVGPLNLTAALVRRARASLSQNTSIGAARRKRRTAASPKMALAGHGELKHGKINMICLRKYPHKKKTGERQILGDDDLPKENFPFKIFTGSEKDGLAPYTITFE</sequence>
<reference evidence="2 3" key="1">
    <citation type="submission" date="2023-11" db="EMBL/GenBank/DDBJ databases">
        <authorList>
            <person name="Okamura Y."/>
        </authorList>
    </citation>
    <scope>NUCLEOTIDE SEQUENCE [LARGE SCALE GENOMIC DNA]</scope>
</reference>
<organism evidence="2 3">
    <name type="scientific">Leptosia nina</name>
    <dbReference type="NCBI Taxonomy" id="320188"/>
    <lineage>
        <taxon>Eukaryota</taxon>
        <taxon>Metazoa</taxon>
        <taxon>Ecdysozoa</taxon>
        <taxon>Arthropoda</taxon>
        <taxon>Hexapoda</taxon>
        <taxon>Insecta</taxon>
        <taxon>Pterygota</taxon>
        <taxon>Neoptera</taxon>
        <taxon>Endopterygota</taxon>
        <taxon>Lepidoptera</taxon>
        <taxon>Glossata</taxon>
        <taxon>Ditrysia</taxon>
        <taxon>Papilionoidea</taxon>
        <taxon>Pieridae</taxon>
        <taxon>Pierinae</taxon>
        <taxon>Leptosia</taxon>
    </lineage>
</organism>
<protein>
    <submittedName>
        <fullName evidence="2">Uncharacterized protein</fullName>
    </submittedName>
</protein>
<gene>
    <name evidence="2" type="ORF">LNINA_LOCUS9849</name>
</gene>
<feature type="region of interest" description="Disordered" evidence="1">
    <location>
        <begin position="22"/>
        <end position="49"/>
    </location>
</feature>
<dbReference type="AlphaFoldDB" id="A0AAV1JQX8"/>
<dbReference type="Proteomes" id="UP001497472">
    <property type="component" value="Unassembled WGS sequence"/>
</dbReference>
<comment type="caution">
    <text evidence="2">The sequence shown here is derived from an EMBL/GenBank/DDBJ whole genome shotgun (WGS) entry which is preliminary data.</text>
</comment>